<evidence type="ECO:0000256" key="3">
    <source>
        <dbReference type="PROSITE-ProRule" id="PRU00339"/>
    </source>
</evidence>
<dbReference type="GO" id="GO:0005524">
    <property type="term" value="F:ATP binding"/>
    <property type="evidence" value="ECO:0007669"/>
    <property type="project" value="UniProtKB-KW"/>
</dbReference>
<organism evidence="5 6">
    <name type="scientific">Mycolicibacterium duvalii</name>
    <dbReference type="NCBI Taxonomy" id="39688"/>
    <lineage>
        <taxon>Bacteria</taxon>
        <taxon>Bacillati</taxon>
        <taxon>Actinomycetota</taxon>
        <taxon>Actinomycetes</taxon>
        <taxon>Mycobacteriales</taxon>
        <taxon>Mycobacteriaceae</taxon>
        <taxon>Mycolicibacterium</taxon>
    </lineage>
</organism>
<dbReference type="InterPro" id="IPR036388">
    <property type="entry name" value="WH-like_DNA-bd_sf"/>
</dbReference>
<dbReference type="AlphaFoldDB" id="A0A7I7K7Y5"/>
<keyword evidence="6" id="KW-1185">Reference proteome</keyword>
<dbReference type="InterPro" id="IPR019734">
    <property type="entry name" value="TPR_rpt"/>
</dbReference>
<name>A0A7I7K7Y5_9MYCO</name>
<dbReference type="GO" id="GO:0004016">
    <property type="term" value="F:adenylate cyclase activity"/>
    <property type="evidence" value="ECO:0007669"/>
    <property type="project" value="TreeGrafter"/>
</dbReference>
<dbReference type="GO" id="GO:0003677">
    <property type="term" value="F:DNA binding"/>
    <property type="evidence" value="ECO:0007669"/>
    <property type="project" value="InterPro"/>
</dbReference>
<dbReference type="CDD" id="cd06170">
    <property type="entry name" value="LuxR_C_like"/>
    <property type="match status" value="1"/>
</dbReference>
<dbReference type="InterPro" id="IPR011990">
    <property type="entry name" value="TPR-like_helical_dom_sf"/>
</dbReference>
<gene>
    <name evidence="5" type="ORF">MDUV_44710</name>
</gene>
<evidence type="ECO:0000259" key="4">
    <source>
        <dbReference type="PROSITE" id="PS50043"/>
    </source>
</evidence>
<dbReference type="PRINTS" id="PR00038">
    <property type="entry name" value="HTHLUXR"/>
</dbReference>
<dbReference type="Pfam" id="PF13191">
    <property type="entry name" value="AAA_16"/>
    <property type="match status" value="1"/>
</dbReference>
<dbReference type="PANTHER" id="PTHR16305:SF35">
    <property type="entry name" value="TRANSCRIPTIONAL ACTIVATOR DOMAIN"/>
    <property type="match status" value="1"/>
</dbReference>
<dbReference type="SUPFAM" id="SSF52540">
    <property type="entry name" value="P-loop containing nucleoside triphosphate hydrolases"/>
    <property type="match status" value="1"/>
</dbReference>
<feature type="domain" description="HTH luxR-type" evidence="4">
    <location>
        <begin position="834"/>
        <end position="899"/>
    </location>
</feature>
<proteinExistence type="predicted"/>
<dbReference type="InterPro" id="IPR041664">
    <property type="entry name" value="AAA_16"/>
</dbReference>
<dbReference type="Proteomes" id="UP000467006">
    <property type="component" value="Chromosome"/>
</dbReference>
<feature type="repeat" description="TPR" evidence="3">
    <location>
        <begin position="422"/>
        <end position="455"/>
    </location>
</feature>
<dbReference type="SUPFAM" id="SSF48452">
    <property type="entry name" value="TPR-like"/>
    <property type="match status" value="2"/>
</dbReference>
<dbReference type="SMART" id="SM00421">
    <property type="entry name" value="HTH_LUXR"/>
    <property type="match status" value="1"/>
</dbReference>
<evidence type="ECO:0000313" key="5">
    <source>
        <dbReference type="EMBL" id="BBX19611.1"/>
    </source>
</evidence>
<dbReference type="EMBL" id="AP022563">
    <property type="protein sequence ID" value="BBX19611.1"/>
    <property type="molecule type" value="Genomic_DNA"/>
</dbReference>
<sequence>MSGGPSALILEGEAGIGKTTVWFAAIDRARQRGFTVLSARAAEAESVLAYAGLADVLGNVDAAAWAALPAPQTRALERVLSHSHDVSHETDQRAVAAGFCSLIDSLAGHAPVLLAIDDLQWLDPSSVHAVAFAARRLTARVGVLATERIDPASGSACSWLQLPRPEALERVKVGPLSLGGLSAVVSDRLGRSVSRPTMVRIAEISGGNPFYALELARAMEVEPAGAATGLPNTLADLVRARVGGLDSDVHEALLAAACMKEPTIDLIAGATDADTEETARLLEDAEDQGLVVIDGHQIRFAHPLLARGVYTGAGRSRRRTLHRRLAGLVEEPELQARHLALASVSADPKTLESLDQAAKIARARGAPAAAAELLDLALGLGGDTPERRIRSAHNHRDAGDLRRSQELLQATVEELDAGRVRAEALSQLAAVRAVDADYQQAVSLLERALNEAENDDALRAQVLVSLSFALLHAGRLTAAVRTVDDAVAAAERAGQPHLLCQALSLRVNVRFLRGDGVDQQCLQRALELEDEHAPVPMTFRPSVHRAMYSSWTGDLQRARDETAAIRQRCIDRGEENDLIHVTFHSFQIELWLGRLDRAEVIADEATQRARQLGGDLAQATALTMRALLFAHVGREDETRADAHAALEASLRCGAQILAVWPITALGLLELSLGNYDSAVTTLSPLIEVLEKTPDAVEICTAPFVADAAEALIQVGRLGQAEALVERLERCGHRLDRARMLAVGGRCRSMLLAAGGHVDAASEAARLALAHHDRLPMPFERARTQLLWGRLQRRQRHRDAAAANIRDALSVFDDLGCALWSVRARAELDRATAVRTEDAAQLTKSERRVAELVASGMSNREVAAALFISPKTVEVNLSRVYRKLGIRSRAGLARRMDAPDGAEQEDPGR</sequence>
<dbReference type="InterPro" id="IPR016032">
    <property type="entry name" value="Sig_transdc_resp-reg_C-effctor"/>
</dbReference>
<keyword evidence="1" id="KW-0547">Nucleotide-binding</keyword>
<evidence type="ECO:0000256" key="2">
    <source>
        <dbReference type="ARBA" id="ARBA00022840"/>
    </source>
</evidence>
<dbReference type="KEGG" id="mdu:MDUV_44710"/>
<dbReference type="GO" id="GO:0005737">
    <property type="term" value="C:cytoplasm"/>
    <property type="evidence" value="ECO:0007669"/>
    <property type="project" value="TreeGrafter"/>
</dbReference>
<dbReference type="Gene3D" id="1.25.40.10">
    <property type="entry name" value="Tetratricopeptide repeat domain"/>
    <property type="match status" value="2"/>
</dbReference>
<keyword evidence="3" id="KW-0802">TPR repeat</keyword>
<dbReference type="Gene3D" id="1.10.10.10">
    <property type="entry name" value="Winged helix-like DNA-binding domain superfamily/Winged helix DNA-binding domain"/>
    <property type="match status" value="1"/>
</dbReference>
<evidence type="ECO:0000256" key="1">
    <source>
        <dbReference type="ARBA" id="ARBA00022741"/>
    </source>
</evidence>
<protein>
    <submittedName>
        <fullName evidence="5">Transcriptional regulator</fullName>
    </submittedName>
</protein>
<dbReference type="Pfam" id="PF00196">
    <property type="entry name" value="GerE"/>
    <property type="match status" value="1"/>
</dbReference>
<reference evidence="5 6" key="1">
    <citation type="journal article" date="2019" name="Emerg. Microbes Infect.">
        <title>Comprehensive subspecies identification of 175 nontuberculous mycobacteria species based on 7547 genomic profiles.</title>
        <authorList>
            <person name="Matsumoto Y."/>
            <person name="Kinjo T."/>
            <person name="Motooka D."/>
            <person name="Nabeya D."/>
            <person name="Jung N."/>
            <person name="Uechi K."/>
            <person name="Horii T."/>
            <person name="Iida T."/>
            <person name="Fujita J."/>
            <person name="Nakamura S."/>
        </authorList>
    </citation>
    <scope>NUCLEOTIDE SEQUENCE [LARGE SCALE GENOMIC DNA]</scope>
    <source>
        <strain evidence="5 6">JCM 6396</strain>
    </source>
</reference>
<dbReference type="PROSITE" id="PS50005">
    <property type="entry name" value="TPR"/>
    <property type="match status" value="1"/>
</dbReference>
<dbReference type="InterPro" id="IPR027417">
    <property type="entry name" value="P-loop_NTPase"/>
</dbReference>
<accession>A0A7I7K7Y5</accession>
<dbReference type="SUPFAM" id="SSF46894">
    <property type="entry name" value="C-terminal effector domain of the bipartite response regulators"/>
    <property type="match status" value="1"/>
</dbReference>
<keyword evidence="2" id="KW-0067">ATP-binding</keyword>
<evidence type="ECO:0000313" key="6">
    <source>
        <dbReference type="Proteomes" id="UP000467006"/>
    </source>
</evidence>
<dbReference type="PROSITE" id="PS00622">
    <property type="entry name" value="HTH_LUXR_1"/>
    <property type="match status" value="1"/>
</dbReference>
<dbReference type="PANTHER" id="PTHR16305">
    <property type="entry name" value="TESTICULAR SOLUBLE ADENYLYL CYCLASE"/>
    <property type="match status" value="1"/>
</dbReference>
<dbReference type="InterPro" id="IPR000792">
    <property type="entry name" value="Tscrpt_reg_LuxR_C"/>
</dbReference>
<dbReference type="PROSITE" id="PS50043">
    <property type="entry name" value="HTH_LUXR_2"/>
    <property type="match status" value="1"/>
</dbReference>
<dbReference type="GO" id="GO:0006355">
    <property type="term" value="P:regulation of DNA-templated transcription"/>
    <property type="evidence" value="ECO:0007669"/>
    <property type="project" value="InterPro"/>
</dbReference>